<accession>A0A656VNY7</accession>
<name>A0A656VNY7_SERMA</name>
<proteinExistence type="predicted"/>
<dbReference type="EMBL" id="LFJS01000003">
    <property type="protein sequence ID" value="KMU54014.1"/>
    <property type="molecule type" value="Genomic_DNA"/>
</dbReference>
<sequence length="31" mass="3527">MEWSRRHIWAVILLSCLVFWGILATGINAVA</sequence>
<protein>
    <submittedName>
        <fullName evidence="1">Uncharacterized protein</fullName>
    </submittedName>
</protein>
<dbReference type="AlphaFoldDB" id="A0A656VNY7"/>
<evidence type="ECO:0000313" key="2">
    <source>
        <dbReference type="Proteomes" id="UP000037482"/>
    </source>
</evidence>
<evidence type="ECO:0000313" key="1">
    <source>
        <dbReference type="EMBL" id="KMU54014.1"/>
    </source>
</evidence>
<reference evidence="1 2" key="1">
    <citation type="submission" date="2015-06" db="EMBL/GenBank/DDBJ databases">
        <title>Draft Genome of Serratia marcescens Strain AH0650_Sm1.</title>
        <authorList>
            <person name="Wan Y."/>
            <person name="Gorrie C."/>
            <person name="Holt K."/>
        </authorList>
    </citation>
    <scope>NUCLEOTIDE SEQUENCE [LARGE SCALE GENOMIC DNA]</scope>
    <source>
        <strain evidence="1 2">AH0650_Sm1</strain>
    </source>
</reference>
<dbReference type="Proteomes" id="UP000037482">
    <property type="component" value="Unassembled WGS sequence"/>
</dbReference>
<organism evidence="1 2">
    <name type="scientific">Serratia marcescens</name>
    <dbReference type="NCBI Taxonomy" id="615"/>
    <lineage>
        <taxon>Bacteria</taxon>
        <taxon>Pseudomonadati</taxon>
        <taxon>Pseudomonadota</taxon>
        <taxon>Gammaproteobacteria</taxon>
        <taxon>Enterobacterales</taxon>
        <taxon>Yersiniaceae</taxon>
        <taxon>Serratia</taxon>
    </lineage>
</organism>
<gene>
    <name evidence="1" type="ORF">AB868_00710</name>
</gene>
<comment type="caution">
    <text evidence="1">The sequence shown here is derived from an EMBL/GenBank/DDBJ whole genome shotgun (WGS) entry which is preliminary data.</text>
</comment>